<organism evidence="1 2">
    <name type="scientific">Pleurotus eryngii</name>
    <name type="common">Boletus of the steppes</name>
    <dbReference type="NCBI Taxonomy" id="5323"/>
    <lineage>
        <taxon>Eukaryota</taxon>
        <taxon>Fungi</taxon>
        <taxon>Dikarya</taxon>
        <taxon>Basidiomycota</taxon>
        <taxon>Agaricomycotina</taxon>
        <taxon>Agaricomycetes</taxon>
        <taxon>Agaricomycetidae</taxon>
        <taxon>Agaricales</taxon>
        <taxon>Pleurotineae</taxon>
        <taxon>Pleurotaceae</taxon>
        <taxon>Pleurotus</taxon>
    </lineage>
</organism>
<evidence type="ECO:0000313" key="1">
    <source>
        <dbReference type="EMBL" id="KAF9494593.1"/>
    </source>
</evidence>
<comment type="caution">
    <text evidence="1">The sequence shown here is derived from an EMBL/GenBank/DDBJ whole genome shotgun (WGS) entry which is preliminary data.</text>
</comment>
<dbReference type="AlphaFoldDB" id="A0A9P5ZWT1"/>
<evidence type="ECO:0000313" key="2">
    <source>
        <dbReference type="Proteomes" id="UP000807025"/>
    </source>
</evidence>
<dbReference type="EMBL" id="MU154571">
    <property type="protein sequence ID" value="KAF9494593.1"/>
    <property type="molecule type" value="Genomic_DNA"/>
</dbReference>
<name>A0A9P5ZWT1_PLEER</name>
<gene>
    <name evidence="1" type="ORF">BDN71DRAFT_1431670</name>
</gene>
<sequence length="233" mass="25533">MIQPENILWCKLVFVGGVYKGCMNVDACIKAKRSRMYRVHPICARSFVLSEPVCTEIGWEGFWAMFAPYFVANWEVGRVGGIGAHPTMVAESAARMGQFGGLRALEDALGVVDVEGGVLAMKLGRVETEQLFTCLRGKVRGEGQVGWDKWKASQGVGGRAVWRTANAAWKAHGVTRKGKGWEGWVGRRTSCQAQAPWHPNTLVHEQGGVLFPSSHAHTHIHIGTAHPGSNTKW</sequence>
<accession>A0A9P5ZWT1</accession>
<dbReference type="Proteomes" id="UP000807025">
    <property type="component" value="Unassembled WGS sequence"/>
</dbReference>
<proteinExistence type="predicted"/>
<reference evidence="1" key="1">
    <citation type="submission" date="2020-11" db="EMBL/GenBank/DDBJ databases">
        <authorList>
            <consortium name="DOE Joint Genome Institute"/>
            <person name="Ahrendt S."/>
            <person name="Riley R."/>
            <person name="Andreopoulos W."/>
            <person name="Labutti K."/>
            <person name="Pangilinan J."/>
            <person name="Ruiz-Duenas F.J."/>
            <person name="Barrasa J.M."/>
            <person name="Sanchez-Garcia M."/>
            <person name="Camarero S."/>
            <person name="Miyauchi S."/>
            <person name="Serrano A."/>
            <person name="Linde D."/>
            <person name="Babiker R."/>
            <person name="Drula E."/>
            <person name="Ayuso-Fernandez I."/>
            <person name="Pacheco R."/>
            <person name="Padilla G."/>
            <person name="Ferreira P."/>
            <person name="Barriuso J."/>
            <person name="Kellner H."/>
            <person name="Castanera R."/>
            <person name="Alfaro M."/>
            <person name="Ramirez L."/>
            <person name="Pisabarro A.G."/>
            <person name="Kuo A."/>
            <person name="Tritt A."/>
            <person name="Lipzen A."/>
            <person name="He G."/>
            <person name="Yan M."/>
            <person name="Ng V."/>
            <person name="Cullen D."/>
            <person name="Martin F."/>
            <person name="Rosso M.-N."/>
            <person name="Henrissat B."/>
            <person name="Hibbett D."/>
            <person name="Martinez A.T."/>
            <person name="Grigoriev I.V."/>
        </authorList>
    </citation>
    <scope>NUCLEOTIDE SEQUENCE</scope>
    <source>
        <strain evidence="1">ATCC 90797</strain>
    </source>
</reference>
<keyword evidence="2" id="KW-1185">Reference proteome</keyword>
<protein>
    <submittedName>
        <fullName evidence="1">Uncharacterized protein</fullName>
    </submittedName>
</protein>